<sequence>MSSSGSAADAHRHDAPMRIAVTGTHGSGKTTLIEDFVATHPAYEAVAEPYWRLAERGIAFSAKPTVADFEAQLAESCRLILDEARGENVIFDRCPLDFLAYLDIVSTDEGFEWLPQGRLLTRITRAVETLDRIIFIPLTQPDEIPTTIEHPILRRRVDARLKAMIRGDEFGVLAGGARVAEVTGTREERVERMAAEAASTRKP</sequence>
<gene>
    <name evidence="2" type="ORF">SAMN02745157_3989</name>
</gene>
<dbReference type="InterPro" id="IPR027417">
    <property type="entry name" value="P-loop_NTPase"/>
</dbReference>
<dbReference type="Proteomes" id="UP000184485">
    <property type="component" value="Unassembled WGS sequence"/>
</dbReference>
<dbReference type="SUPFAM" id="SSF52540">
    <property type="entry name" value="P-loop containing nucleoside triphosphate hydrolases"/>
    <property type="match status" value="1"/>
</dbReference>
<dbReference type="EMBL" id="FQUP01000004">
    <property type="protein sequence ID" value="SHG31335.1"/>
    <property type="molecule type" value="Genomic_DNA"/>
</dbReference>
<organism evidence="2 3">
    <name type="scientific">Kaistia soli DSM 19436</name>
    <dbReference type="NCBI Taxonomy" id="1122133"/>
    <lineage>
        <taxon>Bacteria</taxon>
        <taxon>Pseudomonadati</taxon>
        <taxon>Pseudomonadota</taxon>
        <taxon>Alphaproteobacteria</taxon>
        <taxon>Hyphomicrobiales</taxon>
        <taxon>Kaistiaceae</taxon>
        <taxon>Kaistia</taxon>
    </lineage>
</organism>
<dbReference type="AlphaFoldDB" id="A0A1M5IT07"/>
<evidence type="ECO:0000313" key="3">
    <source>
        <dbReference type="Proteomes" id="UP000184485"/>
    </source>
</evidence>
<name>A0A1M5IT07_9HYPH</name>
<evidence type="ECO:0000313" key="2">
    <source>
        <dbReference type="EMBL" id="SHG31335.1"/>
    </source>
</evidence>
<keyword evidence="3" id="KW-1185">Reference proteome</keyword>
<proteinExistence type="predicted"/>
<dbReference type="Pfam" id="PF13521">
    <property type="entry name" value="AAA_28"/>
    <property type="match status" value="1"/>
</dbReference>
<dbReference type="InterPro" id="IPR038727">
    <property type="entry name" value="NadR/Ttd14_AAA_dom"/>
</dbReference>
<dbReference type="Gene3D" id="3.40.50.300">
    <property type="entry name" value="P-loop containing nucleotide triphosphate hydrolases"/>
    <property type="match status" value="1"/>
</dbReference>
<accession>A0A1M5IT07</accession>
<feature type="domain" description="NadR/Ttd14 AAA" evidence="1">
    <location>
        <begin position="18"/>
        <end position="188"/>
    </location>
</feature>
<evidence type="ECO:0000259" key="1">
    <source>
        <dbReference type="Pfam" id="PF13521"/>
    </source>
</evidence>
<reference evidence="2 3" key="1">
    <citation type="submission" date="2016-11" db="EMBL/GenBank/DDBJ databases">
        <authorList>
            <person name="Jaros S."/>
            <person name="Januszkiewicz K."/>
            <person name="Wedrychowicz H."/>
        </authorList>
    </citation>
    <scope>NUCLEOTIDE SEQUENCE [LARGE SCALE GENOMIC DNA]</scope>
    <source>
        <strain evidence="2 3">DSM 19436</strain>
    </source>
</reference>
<dbReference type="STRING" id="1122133.SAMN02745157_3989"/>
<protein>
    <submittedName>
        <fullName evidence="2">AAA domain-containing protein</fullName>
    </submittedName>
</protein>